<dbReference type="Gene3D" id="1.10.357.10">
    <property type="entry name" value="Tetracycline Repressor, domain 2"/>
    <property type="match status" value="1"/>
</dbReference>
<dbReference type="InterPro" id="IPR039538">
    <property type="entry name" value="BetI_C"/>
</dbReference>
<comment type="caution">
    <text evidence="2">The sequence shown here is derived from an EMBL/GenBank/DDBJ whole genome shotgun (WGS) entry which is preliminary data.</text>
</comment>
<dbReference type="AlphaFoldDB" id="A0A830FEP0"/>
<name>A0A830FEP0_9EURY</name>
<protein>
    <recommendedName>
        <fullName evidence="1">BetI-type transcriptional repressor C-terminal domain-containing protein</fullName>
    </recommendedName>
</protein>
<evidence type="ECO:0000313" key="3">
    <source>
        <dbReference type="Proteomes" id="UP000628840"/>
    </source>
</evidence>
<dbReference type="Pfam" id="PF13977">
    <property type="entry name" value="TetR_C_6"/>
    <property type="match status" value="1"/>
</dbReference>
<sequence length="106" mass="11837">MSGEEHNPDFLRALIELRAQAAHDEAYREQFTRTQERFHAHLADIVADGVETGVFRDVDPERVASFLATVLSGAMFDRVTTDSDVAAATRAELHRYVDDCLLAEST</sequence>
<dbReference type="EMBL" id="BMPF01000003">
    <property type="protein sequence ID" value="GGL39148.1"/>
    <property type="molecule type" value="Genomic_DNA"/>
</dbReference>
<accession>A0A830FEP0</accession>
<gene>
    <name evidence="2" type="ORF">GCM10009037_23590</name>
</gene>
<dbReference type="InterPro" id="IPR036271">
    <property type="entry name" value="Tet_transcr_reg_TetR-rel_C_sf"/>
</dbReference>
<dbReference type="SUPFAM" id="SSF48498">
    <property type="entry name" value="Tetracyclin repressor-like, C-terminal domain"/>
    <property type="match status" value="1"/>
</dbReference>
<feature type="domain" description="BetI-type transcriptional repressor C-terminal" evidence="1">
    <location>
        <begin position="3"/>
        <end position="101"/>
    </location>
</feature>
<evidence type="ECO:0000259" key="1">
    <source>
        <dbReference type="Pfam" id="PF13977"/>
    </source>
</evidence>
<dbReference type="Proteomes" id="UP000628840">
    <property type="component" value="Unassembled WGS sequence"/>
</dbReference>
<reference evidence="2 3" key="1">
    <citation type="journal article" date="2019" name="Int. J. Syst. Evol. Microbiol.">
        <title>The Global Catalogue of Microorganisms (GCM) 10K type strain sequencing project: providing services to taxonomists for standard genome sequencing and annotation.</title>
        <authorList>
            <consortium name="The Broad Institute Genomics Platform"/>
            <consortium name="The Broad Institute Genome Sequencing Center for Infectious Disease"/>
            <person name="Wu L."/>
            <person name="Ma J."/>
        </authorList>
    </citation>
    <scope>NUCLEOTIDE SEQUENCE [LARGE SCALE GENOMIC DNA]</scope>
    <source>
        <strain evidence="2 3">JCM 19585</strain>
    </source>
</reference>
<keyword evidence="3" id="KW-1185">Reference proteome</keyword>
<evidence type="ECO:0000313" key="2">
    <source>
        <dbReference type="EMBL" id="GGL39148.1"/>
    </source>
</evidence>
<proteinExistence type="predicted"/>
<organism evidence="2 3">
    <name type="scientific">Halarchaeum grantii</name>
    <dbReference type="NCBI Taxonomy" id="1193105"/>
    <lineage>
        <taxon>Archaea</taxon>
        <taxon>Methanobacteriati</taxon>
        <taxon>Methanobacteriota</taxon>
        <taxon>Stenosarchaea group</taxon>
        <taxon>Halobacteria</taxon>
        <taxon>Halobacteriales</taxon>
        <taxon>Halobacteriaceae</taxon>
    </lineage>
</organism>
<dbReference type="RefSeq" id="WP_229871248.1">
    <property type="nucleotide sequence ID" value="NZ_BMPF01000003.1"/>
</dbReference>